<evidence type="ECO:0000256" key="5">
    <source>
        <dbReference type="ARBA" id="ARBA00022741"/>
    </source>
</evidence>
<dbReference type="InterPro" id="IPR039421">
    <property type="entry name" value="Type_1_exporter"/>
</dbReference>
<reference evidence="12 13" key="1">
    <citation type="submission" date="2018-06" db="EMBL/GenBank/DDBJ databases">
        <authorList>
            <consortium name="Pathogen Informatics"/>
            <person name="Doyle S."/>
        </authorList>
    </citation>
    <scope>NUCLEOTIDE SEQUENCE [LARGE SCALE GENOMIC DNA]</scope>
    <source>
        <strain evidence="12 13">NCTC10717</strain>
    </source>
</reference>
<keyword evidence="13" id="KW-1185">Reference proteome</keyword>
<name>A0A380MX86_9GAMM</name>
<sequence length="581" mass="63479">MIQALFRLAAFGERQQFRQFLLLAISTGIVRGIAVILLLPLMQHLLQREYQAFLYWLLAMMIAAGISAYLEAVATMRGFDEAMKLIHLMHKQLGRHLIRLPIGWFAPEKSAFAAHIAVRGTLLVAQSAMDILLPLIINICVPLSVAVIMLFIDWRLGLILILSTPLIYALTHYSTLRHERAEQNIHHAHQQSGEAILEYIQCQSLLRSSHYHSGDYPPLIQALNAQHQAQHKALFASLWGMLSQSILVQTLLAIVVSSALLFALNGSLTPAKTLALIGLCALFSGPLKLLSEYGAGLKRAKAVLLDIVNLLNTPSLPEAENPEPAPNRHDITLSNVSFGYHSHAPILQGLNLHIPSGQITALVGASGCGKSTIIQLIARFWDIDSGSISIGGHDIRQLSHQELMQQFSLVFQQVYLFDDSLEANIRLGNPHASEADLHTAITLSGVDEIIARLPEGLNSRVGEGGSALSGGERQRVSIARALLKRAPIVLFDEATAALDGKSAQIVSAAIEELAKNATVVVIAHQLNTILSAHQIAFIAQGKVCECGDHHSLVAQNGRYAQFWQAHLSPNAQVQHNQKERP</sequence>
<dbReference type="SUPFAM" id="SSF90123">
    <property type="entry name" value="ABC transporter transmembrane region"/>
    <property type="match status" value="1"/>
</dbReference>
<dbReference type="FunFam" id="3.40.50.300:FF:000221">
    <property type="entry name" value="Multidrug ABC transporter ATP-binding protein"/>
    <property type="match status" value="1"/>
</dbReference>
<dbReference type="PANTHER" id="PTHR24221">
    <property type="entry name" value="ATP-BINDING CASSETTE SUB-FAMILY B"/>
    <property type="match status" value="1"/>
</dbReference>
<feature type="domain" description="ABC transmembrane type-1" evidence="11">
    <location>
        <begin position="21"/>
        <end position="299"/>
    </location>
</feature>
<evidence type="ECO:0000313" key="12">
    <source>
        <dbReference type="EMBL" id="SUO96794.1"/>
    </source>
</evidence>
<accession>A0A380MX86</accession>
<evidence type="ECO:0000259" key="10">
    <source>
        <dbReference type="PROSITE" id="PS50893"/>
    </source>
</evidence>
<dbReference type="EMBL" id="UHIA01000004">
    <property type="protein sequence ID" value="SUO96794.1"/>
    <property type="molecule type" value="Genomic_DNA"/>
</dbReference>
<dbReference type="AlphaFoldDB" id="A0A380MX86"/>
<dbReference type="Proteomes" id="UP000254575">
    <property type="component" value="Unassembled WGS sequence"/>
</dbReference>
<feature type="transmembrane region" description="Helical" evidence="9">
    <location>
        <begin position="158"/>
        <end position="176"/>
    </location>
</feature>
<dbReference type="InterPro" id="IPR017871">
    <property type="entry name" value="ABC_transporter-like_CS"/>
</dbReference>
<dbReference type="PANTHER" id="PTHR24221:SF654">
    <property type="entry name" value="ATP-BINDING CASSETTE SUB-FAMILY B MEMBER 6"/>
    <property type="match status" value="1"/>
</dbReference>
<evidence type="ECO:0000256" key="4">
    <source>
        <dbReference type="ARBA" id="ARBA00022692"/>
    </source>
</evidence>
<dbReference type="GO" id="GO:0140359">
    <property type="term" value="F:ABC-type transporter activity"/>
    <property type="evidence" value="ECO:0007669"/>
    <property type="project" value="InterPro"/>
</dbReference>
<evidence type="ECO:0000256" key="3">
    <source>
        <dbReference type="ARBA" id="ARBA00022475"/>
    </source>
</evidence>
<dbReference type="PROSITE" id="PS50893">
    <property type="entry name" value="ABC_TRANSPORTER_2"/>
    <property type="match status" value="1"/>
</dbReference>
<evidence type="ECO:0000256" key="1">
    <source>
        <dbReference type="ARBA" id="ARBA00004651"/>
    </source>
</evidence>
<dbReference type="GO" id="GO:0005886">
    <property type="term" value="C:plasma membrane"/>
    <property type="evidence" value="ECO:0007669"/>
    <property type="project" value="UniProtKB-SubCell"/>
</dbReference>
<evidence type="ECO:0000259" key="11">
    <source>
        <dbReference type="PROSITE" id="PS50929"/>
    </source>
</evidence>
<keyword evidence="7 9" id="KW-1133">Transmembrane helix</keyword>
<gene>
    <name evidence="12" type="primary">irtB</name>
    <name evidence="12" type="ORF">NCTC10717_01179</name>
</gene>
<feature type="transmembrane region" description="Helical" evidence="9">
    <location>
        <begin position="131"/>
        <end position="152"/>
    </location>
</feature>
<dbReference type="PROSITE" id="PS50929">
    <property type="entry name" value="ABC_TM1F"/>
    <property type="match status" value="1"/>
</dbReference>
<comment type="subcellular location">
    <subcellularLocation>
        <location evidence="1">Cell membrane</location>
        <topology evidence="1">Multi-pass membrane protein</topology>
    </subcellularLocation>
</comment>
<dbReference type="Pfam" id="PF00664">
    <property type="entry name" value="ABC_membrane"/>
    <property type="match status" value="1"/>
</dbReference>
<dbReference type="GO" id="GO:0005524">
    <property type="term" value="F:ATP binding"/>
    <property type="evidence" value="ECO:0007669"/>
    <property type="project" value="UniProtKB-KW"/>
</dbReference>
<evidence type="ECO:0000256" key="2">
    <source>
        <dbReference type="ARBA" id="ARBA00022448"/>
    </source>
</evidence>
<evidence type="ECO:0000256" key="8">
    <source>
        <dbReference type="ARBA" id="ARBA00023136"/>
    </source>
</evidence>
<dbReference type="OrthoDB" id="9806127at2"/>
<dbReference type="InterPro" id="IPR003593">
    <property type="entry name" value="AAA+_ATPase"/>
</dbReference>
<organism evidence="12 13">
    <name type="scientific">Suttonella indologenes</name>
    <dbReference type="NCBI Taxonomy" id="13276"/>
    <lineage>
        <taxon>Bacteria</taxon>
        <taxon>Pseudomonadati</taxon>
        <taxon>Pseudomonadota</taxon>
        <taxon>Gammaproteobacteria</taxon>
        <taxon>Cardiobacteriales</taxon>
        <taxon>Cardiobacteriaceae</taxon>
        <taxon>Suttonella</taxon>
    </lineage>
</organism>
<evidence type="ECO:0000256" key="7">
    <source>
        <dbReference type="ARBA" id="ARBA00022989"/>
    </source>
</evidence>
<dbReference type="InterPro" id="IPR003439">
    <property type="entry name" value="ABC_transporter-like_ATP-bd"/>
</dbReference>
<dbReference type="InterPro" id="IPR011527">
    <property type="entry name" value="ABC1_TM_dom"/>
</dbReference>
<dbReference type="GO" id="GO:0034040">
    <property type="term" value="F:ATPase-coupled lipid transmembrane transporter activity"/>
    <property type="evidence" value="ECO:0007669"/>
    <property type="project" value="TreeGrafter"/>
</dbReference>
<keyword evidence="4 9" id="KW-0812">Transmembrane</keyword>
<feature type="transmembrane region" description="Helical" evidence="9">
    <location>
        <begin position="20"/>
        <end position="41"/>
    </location>
</feature>
<dbReference type="Gene3D" id="1.20.1560.10">
    <property type="entry name" value="ABC transporter type 1, transmembrane domain"/>
    <property type="match status" value="1"/>
</dbReference>
<keyword evidence="12" id="KW-0378">Hydrolase</keyword>
<evidence type="ECO:0000313" key="13">
    <source>
        <dbReference type="Proteomes" id="UP000254575"/>
    </source>
</evidence>
<dbReference type="Pfam" id="PF00005">
    <property type="entry name" value="ABC_tran"/>
    <property type="match status" value="1"/>
</dbReference>
<evidence type="ECO:0000256" key="6">
    <source>
        <dbReference type="ARBA" id="ARBA00022840"/>
    </source>
</evidence>
<dbReference type="InterPro" id="IPR036640">
    <property type="entry name" value="ABC1_TM_sf"/>
</dbReference>
<dbReference type="SUPFAM" id="SSF52540">
    <property type="entry name" value="P-loop containing nucleoside triphosphate hydrolases"/>
    <property type="match status" value="1"/>
</dbReference>
<dbReference type="InterPro" id="IPR027417">
    <property type="entry name" value="P-loop_NTPase"/>
</dbReference>
<proteinExistence type="predicted"/>
<feature type="transmembrane region" description="Helical" evidence="9">
    <location>
        <begin position="53"/>
        <end position="74"/>
    </location>
</feature>
<dbReference type="SMART" id="SM00382">
    <property type="entry name" value="AAA"/>
    <property type="match status" value="1"/>
</dbReference>
<keyword evidence="8 9" id="KW-0472">Membrane</keyword>
<keyword evidence="2" id="KW-0813">Transport</keyword>
<dbReference type="Gene3D" id="3.40.50.300">
    <property type="entry name" value="P-loop containing nucleotide triphosphate hydrolases"/>
    <property type="match status" value="1"/>
</dbReference>
<feature type="domain" description="ABC transporter" evidence="10">
    <location>
        <begin position="331"/>
        <end position="565"/>
    </location>
</feature>
<protein>
    <submittedName>
        <fullName evidence="12">Iron import ATP-binding/permease protein IrtB</fullName>
        <ecNumber evidence="12">3.6.3.-</ecNumber>
    </submittedName>
</protein>
<keyword evidence="3" id="KW-1003">Cell membrane</keyword>
<dbReference type="EC" id="3.6.3.-" evidence="12"/>
<dbReference type="GO" id="GO:0016887">
    <property type="term" value="F:ATP hydrolysis activity"/>
    <property type="evidence" value="ECO:0007669"/>
    <property type="project" value="InterPro"/>
</dbReference>
<keyword evidence="5" id="KW-0547">Nucleotide-binding</keyword>
<dbReference type="PROSITE" id="PS00211">
    <property type="entry name" value="ABC_TRANSPORTER_1"/>
    <property type="match status" value="1"/>
</dbReference>
<dbReference type="RefSeq" id="WP_115218421.1">
    <property type="nucleotide sequence ID" value="NZ_UHIA01000004.1"/>
</dbReference>
<evidence type="ECO:0000256" key="9">
    <source>
        <dbReference type="SAM" id="Phobius"/>
    </source>
</evidence>
<keyword evidence="6 12" id="KW-0067">ATP-binding</keyword>